<protein>
    <submittedName>
        <fullName evidence="1">Uncharacterized protein</fullName>
    </submittedName>
</protein>
<evidence type="ECO:0000313" key="2">
    <source>
        <dbReference type="Proteomes" id="UP000029575"/>
    </source>
</evidence>
<proteinExistence type="predicted"/>
<comment type="caution">
    <text evidence="1">The sequence shown here is derived from an EMBL/GenBank/DDBJ whole genome shotgun (WGS) entry which is preliminary data.</text>
</comment>
<dbReference type="AlphaFoldDB" id="A0AA88Z5B7"/>
<dbReference type="RefSeq" id="WP_155294431.1">
    <property type="nucleotide sequence ID" value="NZ_KN150854.1"/>
</dbReference>
<name>A0AA88Z5B7_BURCE</name>
<gene>
    <name evidence="1" type="ORF">DM43_3101</name>
</gene>
<organism evidence="1 2">
    <name type="scientific">Burkholderia cepacia</name>
    <name type="common">Pseudomonas cepacia</name>
    <dbReference type="NCBI Taxonomy" id="292"/>
    <lineage>
        <taxon>Bacteria</taxon>
        <taxon>Pseudomonadati</taxon>
        <taxon>Pseudomonadota</taxon>
        <taxon>Betaproteobacteria</taxon>
        <taxon>Burkholderiales</taxon>
        <taxon>Burkholderiaceae</taxon>
        <taxon>Burkholderia</taxon>
        <taxon>Burkholderia cepacia complex</taxon>
    </lineage>
</organism>
<reference evidence="1 2" key="1">
    <citation type="submission" date="2014-06" db="EMBL/GenBank/DDBJ databases">
        <authorList>
            <person name="Bishop-Lilly K.A."/>
            <person name="Broomall S.M."/>
            <person name="Chain P.S."/>
            <person name="Chertkov O."/>
            <person name="Coyne S.R."/>
            <person name="Daligault H.E."/>
            <person name="Davenport K.W."/>
            <person name="Erkkila T."/>
            <person name="Frey K.G."/>
            <person name="Gibbons H.S."/>
            <person name="Gu W."/>
            <person name="Jaissle J."/>
            <person name="Johnson S.L."/>
            <person name="Koroleva G.I."/>
            <person name="Ladner J.T."/>
            <person name="Lo C.-C."/>
            <person name="Minogue T.D."/>
            <person name="Munk C."/>
            <person name="Palacios G.F."/>
            <person name="Redden C.L."/>
            <person name="Rosenzweig C.N."/>
            <person name="Scholz M.B."/>
            <person name="Teshima H."/>
            <person name="Xu Y."/>
        </authorList>
    </citation>
    <scope>NUCLEOTIDE SEQUENCE [LARGE SCALE GENOMIC DNA]</scope>
    <source>
        <strain evidence="1 2">DWS 37UF10B-2</strain>
    </source>
</reference>
<sequence length="404" mass="41661">MVVDNLASRSASSASTLYGVGGDVNAMVQGTYPVDPAKQFAWSANARLQPASSSFDSTAASLGLSTEQALRLMASSSSASIIDSNGPTSAVAYPVPTPYVPAVEIPGGPALRPFPVEYGEVRALPPSLRDRLSDPSVASTPGGAILGAAYSAVESLVGNTAALFSPYGLNPVSGEMLSPGQLQRTKEDLIINAGSLGIGGVEGEAAALVRQQGQAMLRSAGEAFGPQVDGILGRAVPSIRTYVVPEGQSISALGAGGFNPASPTGLTYASESLGTNILELTSRQKFDASGNAVQAMGIRSEIVSTFKPETGDLFINFYRTTEVGRGVGAEMISNSIQNFGVSNVKSISAELGLTNKAIYEFNIATEGMSSVQAARNTPLGKSLINLGYKQIDVNGLYIRARLGN</sequence>
<dbReference type="Proteomes" id="UP000029575">
    <property type="component" value="Unassembled WGS sequence"/>
</dbReference>
<accession>A0AA88Z5B7</accession>
<dbReference type="EMBL" id="JPGD01000005">
    <property type="protein sequence ID" value="KGB98910.1"/>
    <property type="molecule type" value="Genomic_DNA"/>
</dbReference>
<evidence type="ECO:0000313" key="1">
    <source>
        <dbReference type="EMBL" id="KGB98910.1"/>
    </source>
</evidence>